<organism evidence="2 3">
    <name type="scientific">Leishmania naiffi</name>
    <dbReference type="NCBI Taxonomy" id="5678"/>
    <lineage>
        <taxon>Eukaryota</taxon>
        <taxon>Discoba</taxon>
        <taxon>Euglenozoa</taxon>
        <taxon>Kinetoplastea</taxon>
        <taxon>Metakinetoplastina</taxon>
        <taxon>Trypanosomatida</taxon>
        <taxon>Trypanosomatidae</taxon>
        <taxon>Leishmaniinae</taxon>
        <taxon>Leishmania</taxon>
        <taxon>Leishmania naiffi species complex</taxon>
    </lineage>
</organism>
<feature type="region of interest" description="Disordered" evidence="1">
    <location>
        <begin position="15"/>
        <end position="229"/>
    </location>
</feature>
<feature type="non-terminal residue" evidence="2">
    <location>
        <position position="1"/>
    </location>
</feature>
<feature type="compositionally biased region" description="Basic residues" evidence="1">
    <location>
        <begin position="213"/>
        <end position="229"/>
    </location>
</feature>
<comment type="caution">
    <text evidence="2">The sequence shown here is derived from an EMBL/GenBank/DDBJ whole genome shotgun (WGS) entry which is preliminary data.</text>
</comment>
<evidence type="ECO:0000256" key="1">
    <source>
        <dbReference type="SAM" id="MobiDB-lite"/>
    </source>
</evidence>
<feature type="compositionally biased region" description="Acidic residues" evidence="1">
    <location>
        <begin position="24"/>
        <end position="33"/>
    </location>
</feature>
<keyword evidence="3" id="KW-1185">Reference proteome</keyword>
<gene>
    <name evidence="2" type="ORF">Q4I28_000021</name>
</gene>
<evidence type="ECO:0000313" key="2">
    <source>
        <dbReference type="EMBL" id="KAL0531103.1"/>
    </source>
</evidence>
<name>A0AAW3CB41_9TRYP</name>
<feature type="compositionally biased region" description="Acidic residues" evidence="1">
    <location>
        <begin position="178"/>
        <end position="197"/>
    </location>
</feature>
<reference evidence="2 3" key="1">
    <citation type="submission" date="2024-02" db="EMBL/GenBank/DDBJ databases">
        <title>FIRST GENOME SEQUENCES OF Leishmania (Viannia) shawi, Leishmania (Viannia) lindenbergi AND Leishmania (Viannia) utingensis.</title>
        <authorList>
            <person name="Resadore F."/>
            <person name="Custodio M.G.F."/>
            <person name="Boite M.C."/>
            <person name="Cupolillo E."/>
            <person name="Ferreira G.E.M."/>
        </authorList>
    </citation>
    <scope>NUCLEOTIDE SEQUENCE [LARGE SCALE GENOMIC DNA]</scope>
    <source>
        <strain evidence="2 3">MDAS/BR/1979/M5533</strain>
    </source>
</reference>
<proteinExistence type="predicted"/>
<dbReference type="EMBL" id="JBAMZN010000001">
    <property type="protein sequence ID" value="KAL0531103.1"/>
    <property type="molecule type" value="Genomic_DNA"/>
</dbReference>
<accession>A0AAW3CB41</accession>
<dbReference type="Proteomes" id="UP001501274">
    <property type="component" value="Unassembled WGS sequence"/>
</dbReference>
<sequence>PTGPRRYLAEVEDTLKAHYASGDETAEGEEAGEEERMPAKPSAVATTRRAHAHGGVTGKRAGKSAIEFPSRSAAAGARKQRVGGAAPKKGRASAETNDDDDAEDIATPEDRDDGVEEGDGAAGDDDVGAAAAAVARRHGKAAAKQGRPAVLRKGGAMRPVRHDSWDTGFSRRSRSEDGGDDDGGDEDAVEEETETAGEDGGAAGVDDMTPSPPRKRLRKPLKRAAPKRR</sequence>
<evidence type="ECO:0000313" key="3">
    <source>
        <dbReference type="Proteomes" id="UP001501274"/>
    </source>
</evidence>
<feature type="compositionally biased region" description="Acidic residues" evidence="1">
    <location>
        <begin position="96"/>
        <end position="127"/>
    </location>
</feature>
<protein>
    <submittedName>
        <fullName evidence="2">Uncharacterized protein</fullName>
    </submittedName>
</protein>
<dbReference type="AlphaFoldDB" id="A0AAW3CB41"/>